<dbReference type="Proteomes" id="UP001159363">
    <property type="component" value="Chromosome 3"/>
</dbReference>
<keyword evidence="2" id="KW-1185">Reference proteome</keyword>
<organism evidence="1 2">
    <name type="scientific">Dryococelus australis</name>
    <dbReference type="NCBI Taxonomy" id="614101"/>
    <lineage>
        <taxon>Eukaryota</taxon>
        <taxon>Metazoa</taxon>
        <taxon>Ecdysozoa</taxon>
        <taxon>Arthropoda</taxon>
        <taxon>Hexapoda</taxon>
        <taxon>Insecta</taxon>
        <taxon>Pterygota</taxon>
        <taxon>Neoptera</taxon>
        <taxon>Polyneoptera</taxon>
        <taxon>Phasmatodea</taxon>
        <taxon>Verophasmatodea</taxon>
        <taxon>Anareolatae</taxon>
        <taxon>Phasmatidae</taxon>
        <taxon>Eurycanthinae</taxon>
        <taxon>Dryococelus</taxon>
    </lineage>
</organism>
<proteinExistence type="predicted"/>
<name>A0ABQ9HVY1_9NEOP</name>
<evidence type="ECO:0000313" key="1">
    <source>
        <dbReference type="EMBL" id="KAJ8888542.1"/>
    </source>
</evidence>
<gene>
    <name evidence="1" type="ORF">PR048_008033</name>
</gene>
<reference evidence="1 2" key="1">
    <citation type="submission" date="2023-02" db="EMBL/GenBank/DDBJ databases">
        <title>LHISI_Scaffold_Assembly.</title>
        <authorList>
            <person name="Stuart O.P."/>
            <person name="Cleave R."/>
            <person name="Magrath M.J.L."/>
            <person name="Mikheyev A.S."/>
        </authorList>
    </citation>
    <scope>NUCLEOTIDE SEQUENCE [LARGE SCALE GENOMIC DNA]</scope>
    <source>
        <strain evidence="1">Daus_M_001</strain>
        <tissue evidence="1">Leg muscle</tissue>
    </source>
</reference>
<dbReference type="EMBL" id="JARBHB010000003">
    <property type="protein sequence ID" value="KAJ8888542.1"/>
    <property type="molecule type" value="Genomic_DNA"/>
</dbReference>
<evidence type="ECO:0008006" key="3">
    <source>
        <dbReference type="Google" id="ProtNLM"/>
    </source>
</evidence>
<sequence length="342" mass="38155">MEERKGGRRMLAVSSEIRRCQRSSLVRKLGFLRARTNFHNGPAPARTKRFFGAIKHSRGPRESVLRVHWLYPAREARGVYNSRILRRSAVPSNKISHCSNFSRGTKDAVFSTLIPQARVFFSFRGRGSQWAGKNCVAIPSRTLLREQTTCAAAAESCRSLALIGGFSRGSPASPALAFLRCYSHISLPSSALETLMLRAAQIYVHSLHCHTLSFFNIGKVWPDPNNVVSSANEDEARCIWSSARIQTQGKRDIPEKTCRQEVAFSTIPASAKSGSDPAGKRTRFAYEEGAVMVQWPDQTTRLTPRRTRLDSRRDQSPIFACGNRAERCLWSAGFLGAAPYFT</sequence>
<evidence type="ECO:0000313" key="2">
    <source>
        <dbReference type="Proteomes" id="UP001159363"/>
    </source>
</evidence>
<protein>
    <recommendedName>
        <fullName evidence="3">Ribosomal protein L2</fullName>
    </recommendedName>
</protein>
<comment type="caution">
    <text evidence="1">The sequence shown here is derived from an EMBL/GenBank/DDBJ whole genome shotgun (WGS) entry which is preliminary data.</text>
</comment>
<accession>A0ABQ9HVY1</accession>